<dbReference type="Proteomes" id="UP001054945">
    <property type="component" value="Unassembled WGS sequence"/>
</dbReference>
<sequence length="90" mass="10404">MWNCIAPAAHFRQSSLRETAGKYPKPLLRLAHFCLPVMGPSREKEAPARFIREMLLQCTPLHETPPPIVILWLREFFSGNEEFLLSELEV</sequence>
<dbReference type="AlphaFoldDB" id="A0AAV4RCU0"/>
<gene>
    <name evidence="1" type="ORF">CEXT_777531</name>
</gene>
<keyword evidence="2" id="KW-1185">Reference proteome</keyword>
<evidence type="ECO:0000313" key="2">
    <source>
        <dbReference type="Proteomes" id="UP001054945"/>
    </source>
</evidence>
<accession>A0AAV4RCU0</accession>
<comment type="caution">
    <text evidence="1">The sequence shown here is derived from an EMBL/GenBank/DDBJ whole genome shotgun (WGS) entry which is preliminary data.</text>
</comment>
<protein>
    <submittedName>
        <fullName evidence="1">Uncharacterized protein</fullName>
    </submittedName>
</protein>
<proteinExistence type="predicted"/>
<evidence type="ECO:0000313" key="1">
    <source>
        <dbReference type="EMBL" id="GIY17922.1"/>
    </source>
</evidence>
<organism evidence="1 2">
    <name type="scientific">Caerostris extrusa</name>
    <name type="common">Bark spider</name>
    <name type="synonym">Caerostris bankana</name>
    <dbReference type="NCBI Taxonomy" id="172846"/>
    <lineage>
        <taxon>Eukaryota</taxon>
        <taxon>Metazoa</taxon>
        <taxon>Ecdysozoa</taxon>
        <taxon>Arthropoda</taxon>
        <taxon>Chelicerata</taxon>
        <taxon>Arachnida</taxon>
        <taxon>Araneae</taxon>
        <taxon>Araneomorphae</taxon>
        <taxon>Entelegynae</taxon>
        <taxon>Araneoidea</taxon>
        <taxon>Araneidae</taxon>
        <taxon>Caerostris</taxon>
    </lineage>
</organism>
<reference evidence="1 2" key="1">
    <citation type="submission" date="2021-06" db="EMBL/GenBank/DDBJ databases">
        <title>Caerostris extrusa draft genome.</title>
        <authorList>
            <person name="Kono N."/>
            <person name="Arakawa K."/>
        </authorList>
    </citation>
    <scope>NUCLEOTIDE SEQUENCE [LARGE SCALE GENOMIC DNA]</scope>
</reference>
<dbReference type="EMBL" id="BPLR01007564">
    <property type="protein sequence ID" value="GIY17922.1"/>
    <property type="molecule type" value="Genomic_DNA"/>
</dbReference>
<name>A0AAV4RCU0_CAEEX</name>